<proteinExistence type="predicted"/>
<feature type="region of interest" description="Disordered" evidence="1">
    <location>
        <begin position="1"/>
        <end position="28"/>
    </location>
</feature>
<protein>
    <recommendedName>
        <fullName evidence="4">Flagellar hook-associated protein</fullName>
    </recommendedName>
</protein>
<gene>
    <name evidence="2" type="ORF">OSV15_01185</name>
</gene>
<evidence type="ECO:0000313" key="2">
    <source>
        <dbReference type="EMBL" id="WAE52832.1"/>
    </source>
</evidence>
<name>A0AA47E267_9GAMM</name>
<sequence>MKIGKPLPAVSAINPQERRQTLLPETPAATQRTSVLADAAHAEVASKKSTSFSLQLNQQLSSMQSAESYLNDLHGRLSQLKLSLSREISSPTSGSGADSIRHALQDVEQLLRERSKRSANSLDATLKLRLSEPVRSRFSLQGLHSLEAIRQSGRETLLFSGGRQLAEPVAVVLDDDMSDEQILRRFNGSLGQSGIRAELDDSGRLRFSARESDWQQLKDQLAVQGEDKLFAKGRYQRVQSEEDQLLKFPEEPSLDSLRELRRMLDTVVAGLEKVSALREQLGQRQREIREFLARQADADEQQWASDFSHSVFNLMQRSPSSYAAVTQTVVAQASISRFAVVSLLS</sequence>
<evidence type="ECO:0000313" key="3">
    <source>
        <dbReference type="Proteomes" id="UP001164632"/>
    </source>
</evidence>
<dbReference type="Proteomes" id="UP001164632">
    <property type="component" value="Chromosome"/>
</dbReference>
<dbReference type="EMBL" id="CP113257">
    <property type="protein sequence ID" value="WAE52832.1"/>
    <property type="molecule type" value="Genomic_DNA"/>
</dbReference>
<evidence type="ECO:0000256" key="1">
    <source>
        <dbReference type="SAM" id="MobiDB-lite"/>
    </source>
</evidence>
<organism evidence="2 3">
    <name type="scientific">Stutzerimonas frequens</name>
    <dbReference type="NCBI Taxonomy" id="2968969"/>
    <lineage>
        <taxon>Bacteria</taxon>
        <taxon>Pseudomonadati</taxon>
        <taxon>Pseudomonadota</taxon>
        <taxon>Gammaproteobacteria</taxon>
        <taxon>Pseudomonadales</taxon>
        <taxon>Pseudomonadaceae</taxon>
        <taxon>Stutzerimonas</taxon>
    </lineage>
</organism>
<evidence type="ECO:0008006" key="4">
    <source>
        <dbReference type="Google" id="ProtNLM"/>
    </source>
</evidence>
<reference evidence="2" key="1">
    <citation type="submission" date="2022-11" db="EMBL/GenBank/DDBJ databases">
        <title>Genomic of Pseudomonas TF18.</title>
        <authorList>
            <person name="Liu T."/>
        </authorList>
    </citation>
    <scope>NUCLEOTIDE SEQUENCE</scope>
    <source>
        <strain evidence="2">TF18</strain>
    </source>
</reference>
<accession>A0AA47E267</accession>
<dbReference type="RefSeq" id="WP_267931780.1">
    <property type="nucleotide sequence ID" value="NZ_CP113257.1"/>
</dbReference>
<dbReference type="AlphaFoldDB" id="A0AA47E267"/>